<accession>A0AA37T158</accession>
<dbReference type="Proteomes" id="UP001156870">
    <property type="component" value="Unassembled WGS sequence"/>
</dbReference>
<reference evidence="1 2" key="1">
    <citation type="journal article" date="2014" name="Int. J. Syst. Evol. Microbiol.">
        <title>Complete genome sequence of Corynebacterium casei LMG S-19264T (=DSM 44701T), isolated from a smear-ripened cheese.</title>
        <authorList>
            <consortium name="US DOE Joint Genome Institute (JGI-PGF)"/>
            <person name="Walter F."/>
            <person name="Albersmeier A."/>
            <person name="Kalinowski J."/>
            <person name="Ruckert C."/>
        </authorList>
    </citation>
    <scope>NUCLEOTIDE SEQUENCE [LARGE SCALE GENOMIC DNA]</scope>
    <source>
        <strain evidence="1 2">NBRC 110095</strain>
    </source>
</reference>
<dbReference type="SUPFAM" id="SSF50985">
    <property type="entry name" value="RCC1/BLIP-II"/>
    <property type="match status" value="1"/>
</dbReference>
<organism evidence="1 2">
    <name type="scientific">Marinibactrum halimedae</name>
    <dbReference type="NCBI Taxonomy" id="1444977"/>
    <lineage>
        <taxon>Bacteria</taxon>
        <taxon>Pseudomonadati</taxon>
        <taxon>Pseudomonadota</taxon>
        <taxon>Gammaproteobacteria</taxon>
        <taxon>Cellvibrionales</taxon>
        <taxon>Cellvibrionaceae</taxon>
        <taxon>Marinibactrum</taxon>
    </lineage>
</organism>
<name>A0AA37T158_9GAMM</name>
<dbReference type="AlphaFoldDB" id="A0AA37T158"/>
<gene>
    <name evidence="1" type="ORF">GCM10007877_00640</name>
</gene>
<keyword evidence="2" id="KW-1185">Reference proteome</keyword>
<dbReference type="Pfam" id="PF13540">
    <property type="entry name" value="RCC1_2"/>
    <property type="match status" value="1"/>
</dbReference>
<dbReference type="Gene3D" id="2.130.10.30">
    <property type="entry name" value="Regulator of chromosome condensation 1/beta-lactamase-inhibitor protein II"/>
    <property type="match status" value="1"/>
</dbReference>
<evidence type="ECO:0000313" key="2">
    <source>
        <dbReference type="Proteomes" id="UP001156870"/>
    </source>
</evidence>
<sequence length="332" mass="36673">MSEGDVYCWKNNSKGVKSLSQLTKVDFSKNKAISIYGQSGDSDHFDTGYHACALMENNDVWCWGDLNEDTLLHFNDLFSKETTSEMSEGRINAIPLKKSAQNQLGKIKSLQTKHGTICSIDEGNTLNCPQQHISFLSGSPDVKQFISGEVISCIQNLDNLVECFDMRSNEKPLFYLQIEEPSQSSPIPDTQGSDILNFRYYYSSGLCKINSNHGLSCWSGTIPSAFPDDYSISAKSITLPDALGAKDIVMSEKHACVALNNGAASCWGIKVALEPLPFDSDRVNLTKFNEKENFVPAPGIFIKFPETSIIDIALGELTSCFLLDNNSVQCFH</sequence>
<protein>
    <submittedName>
        <fullName evidence="1">Uncharacterized protein</fullName>
    </submittedName>
</protein>
<dbReference type="EMBL" id="BSPD01000002">
    <property type="protein sequence ID" value="GLS24353.1"/>
    <property type="molecule type" value="Genomic_DNA"/>
</dbReference>
<dbReference type="InterPro" id="IPR009091">
    <property type="entry name" value="RCC1/BLIP-II"/>
</dbReference>
<proteinExistence type="predicted"/>
<evidence type="ECO:0000313" key="1">
    <source>
        <dbReference type="EMBL" id="GLS24353.1"/>
    </source>
</evidence>
<comment type="caution">
    <text evidence="1">The sequence shown here is derived from an EMBL/GenBank/DDBJ whole genome shotgun (WGS) entry which is preliminary data.</text>
</comment>